<evidence type="ECO:0000256" key="3">
    <source>
        <dbReference type="RuleBase" id="RU004508"/>
    </source>
</evidence>
<dbReference type="AlphaFoldDB" id="A0ABD6B1G6"/>
<keyword evidence="5" id="KW-0032">Aminotransferase</keyword>
<comment type="caution">
    <text evidence="5">The sequence shown here is derived from an EMBL/GenBank/DDBJ whole genome shotgun (WGS) entry which is preliminary data.</text>
</comment>
<keyword evidence="1 3" id="KW-0663">Pyridoxal phosphate</keyword>
<evidence type="ECO:0000256" key="1">
    <source>
        <dbReference type="ARBA" id="ARBA00022898"/>
    </source>
</evidence>
<dbReference type="GO" id="GO:0008483">
    <property type="term" value="F:transaminase activity"/>
    <property type="evidence" value="ECO:0007669"/>
    <property type="project" value="UniProtKB-KW"/>
</dbReference>
<sequence length="403" mass="43322">MTDRDESDDAREGVAFTDIYVDDAIVDRVTETLRSTRYVKGAGVQRFERAFADLCGTDHAVGVNSGTAALLLSMQAAGVGPGDDVFVPGHTFFASASPVLHLGANPVFVDVDPRTYTMDPNDLAATVAASDSPKAVVPVHLYGHLADMDAILDVADEHDLTVVEDSCQAHFATRDGHTAGASGDAGAFSFYPSKNMTVGGDGGMLVTDDDDLAARARQLRDHGRDDDGVHQVVGLNYRMSEVAAAVGHEQLDRVRGWNAARATAAARYDELLAGVDGVQTPAVADGTQHVYHLYVVQVPAADRDPLREYLAERDIETGIHYETPVHHHPAVAEEVGDVHLPRTEALVDRIISLPMHPRITPEEVEMVCETIESYVAKHGGETDVADVTDRTPARTDGGREARR</sequence>
<dbReference type="SUPFAM" id="SSF53383">
    <property type="entry name" value="PLP-dependent transferases"/>
    <property type="match status" value="1"/>
</dbReference>
<dbReference type="PANTHER" id="PTHR30244:SF36">
    <property type="entry name" value="3-OXO-GLUCOSE-6-PHOSPHATE:GLUTAMATE AMINOTRANSFERASE"/>
    <property type="match status" value="1"/>
</dbReference>
<dbReference type="PANTHER" id="PTHR30244">
    <property type="entry name" value="TRANSAMINASE"/>
    <property type="match status" value="1"/>
</dbReference>
<organism evidence="5 6">
    <name type="scientific">Halomarina rubra</name>
    <dbReference type="NCBI Taxonomy" id="2071873"/>
    <lineage>
        <taxon>Archaea</taxon>
        <taxon>Methanobacteriati</taxon>
        <taxon>Methanobacteriota</taxon>
        <taxon>Stenosarchaea group</taxon>
        <taxon>Halobacteria</taxon>
        <taxon>Halobacteriales</taxon>
        <taxon>Natronomonadaceae</taxon>
        <taxon>Halomarina</taxon>
    </lineage>
</organism>
<dbReference type="Gene3D" id="3.40.640.10">
    <property type="entry name" value="Type I PLP-dependent aspartate aminotransferase-like (Major domain)"/>
    <property type="match status" value="1"/>
</dbReference>
<feature type="compositionally biased region" description="Basic and acidic residues" evidence="4">
    <location>
        <begin position="387"/>
        <end position="403"/>
    </location>
</feature>
<evidence type="ECO:0000256" key="2">
    <source>
        <dbReference type="ARBA" id="ARBA00037999"/>
    </source>
</evidence>
<keyword evidence="5" id="KW-0808">Transferase</keyword>
<dbReference type="CDD" id="cd00616">
    <property type="entry name" value="AHBA_syn"/>
    <property type="match status" value="1"/>
</dbReference>
<protein>
    <submittedName>
        <fullName evidence="5">DegT/DnrJ/EryC1/StrS family aminotransferase</fullName>
    </submittedName>
</protein>
<dbReference type="InterPro" id="IPR015421">
    <property type="entry name" value="PyrdxlP-dep_Trfase_major"/>
</dbReference>
<dbReference type="PIRSF" id="PIRSF000390">
    <property type="entry name" value="PLP_StrS"/>
    <property type="match status" value="1"/>
</dbReference>
<evidence type="ECO:0000256" key="4">
    <source>
        <dbReference type="SAM" id="MobiDB-lite"/>
    </source>
</evidence>
<feature type="region of interest" description="Disordered" evidence="4">
    <location>
        <begin position="382"/>
        <end position="403"/>
    </location>
</feature>
<dbReference type="InterPro" id="IPR015422">
    <property type="entry name" value="PyrdxlP-dep_Trfase_small"/>
</dbReference>
<reference evidence="5 6" key="1">
    <citation type="journal article" date="2019" name="Int. J. Syst. Evol. Microbiol.">
        <title>The Global Catalogue of Microorganisms (GCM) 10K type strain sequencing project: providing services to taxonomists for standard genome sequencing and annotation.</title>
        <authorList>
            <consortium name="The Broad Institute Genomics Platform"/>
            <consortium name="The Broad Institute Genome Sequencing Center for Infectious Disease"/>
            <person name="Wu L."/>
            <person name="Ma J."/>
        </authorList>
    </citation>
    <scope>NUCLEOTIDE SEQUENCE [LARGE SCALE GENOMIC DNA]</scope>
    <source>
        <strain evidence="5 6">CGMCC 1.12563</strain>
    </source>
</reference>
<dbReference type="RefSeq" id="WP_250875657.1">
    <property type="nucleotide sequence ID" value="NZ_JALXFV010000011.1"/>
</dbReference>
<keyword evidence="6" id="KW-1185">Reference proteome</keyword>
<proteinExistence type="inferred from homology"/>
<gene>
    <name evidence="5" type="ORF">ACFSBT_20830</name>
</gene>
<dbReference type="EMBL" id="JBHUDC010000011">
    <property type="protein sequence ID" value="MFD1515732.1"/>
    <property type="molecule type" value="Genomic_DNA"/>
</dbReference>
<dbReference type="Gene3D" id="3.90.1150.10">
    <property type="entry name" value="Aspartate Aminotransferase, domain 1"/>
    <property type="match status" value="1"/>
</dbReference>
<comment type="similarity">
    <text evidence="2 3">Belongs to the DegT/DnrJ/EryC1 family.</text>
</comment>
<dbReference type="InterPro" id="IPR000653">
    <property type="entry name" value="DegT/StrS_aminotransferase"/>
</dbReference>
<evidence type="ECO:0000313" key="6">
    <source>
        <dbReference type="Proteomes" id="UP001597187"/>
    </source>
</evidence>
<dbReference type="InterPro" id="IPR015424">
    <property type="entry name" value="PyrdxlP-dep_Trfase"/>
</dbReference>
<name>A0ABD6B1G6_9EURY</name>
<accession>A0ABD6B1G6</accession>
<evidence type="ECO:0000313" key="5">
    <source>
        <dbReference type="EMBL" id="MFD1515732.1"/>
    </source>
</evidence>
<dbReference type="Proteomes" id="UP001597187">
    <property type="component" value="Unassembled WGS sequence"/>
</dbReference>
<dbReference type="Pfam" id="PF01041">
    <property type="entry name" value="DegT_DnrJ_EryC1"/>
    <property type="match status" value="1"/>
</dbReference>